<dbReference type="AlphaFoldDB" id="A0AAD7TMH4"/>
<evidence type="ECO:0000256" key="1">
    <source>
        <dbReference type="SAM" id="Coils"/>
    </source>
</evidence>
<name>A0AAD7TMH4_9APHY</name>
<organism evidence="2 3">
    <name type="scientific">Trametes cubensis</name>
    <dbReference type="NCBI Taxonomy" id="1111947"/>
    <lineage>
        <taxon>Eukaryota</taxon>
        <taxon>Fungi</taxon>
        <taxon>Dikarya</taxon>
        <taxon>Basidiomycota</taxon>
        <taxon>Agaricomycotina</taxon>
        <taxon>Agaricomycetes</taxon>
        <taxon>Polyporales</taxon>
        <taxon>Polyporaceae</taxon>
        <taxon>Trametes</taxon>
    </lineage>
</organism>
<sequence length="464" mass="51267">MQSIDQVYAALKEVGAPVSSRDDVERLYKGQMAEVLDFVATHLRGRKAVASARGAIQAHREEARSGTATSLEQVDPLYTRAQRAKAKVKTSEIALQKLEDAYKKQVQTTSELENEYAKLQKELESQRSTALLLSILERKENIRKMRFDEILQLLEKLRAKIKDADTTIGNTEEPVSPTEAPTKPIRAEHTRDTLAALQAYSLRLSRLSASAKDGALPARTKATETRLLNAIARAMGSSADDPAVVRKYEECRESAKARARQTLEYRSPLPVGQPDEDLSAISERVRQKEVELQALSDKAAALTLACARALQSDTIFANETAPQLKDALHKEAAAAQGYIDVLRLSINHRARTEESTRDIDGDGHSLSDGRSFSQVLADIEQTFTDAQETESFLTEARKLISPDPDTVETHKALATSYAKEESEVSSRLQTLLERKSTKAEAGHVLIKDIERLIAEVAIIADSHI</sequence>
<feature type="coiled-coil region" evidence="1">
    <location>
        <begin position="81"/>
        <end position="167"/>
    </location>
</feature>
<evidence type="ECO:0000313" key="2">
    <source>
        <dbReference type="EMBL" id="KAJ8468163.1"/>
    </source>
</evidence>
<keyword evidence="1" id="KW-0175">Coiled coil</keyword>
<dbReference type="EMBL" id="JAPEVG010000352">
    <property type="protein sequence ID" value="KAJ8468163.1"/>
    <property type="molecule type" value="Genomic_DNA"/>
</dbReference>
<proteinExistence type="predicted"/>
<keyword evidence="3" id="KW-1185">Reference proteome</keyword>
<dbReference type="Proteomes" id="UP001215151">
    <property type="component" value="Unassembled WGS sequence"/>
</dbReference>
<reference evidence="2" key="1">
    <citation type="submission" date="2022-11" db="EMBL/GenBank/DDBJ databases">
        <title>Genome Sequence of Cubamyces cubensis.</title>
        <authorList>
            <person name="Buettner E."/>
        </authorList>
    </citation>
    <scope>NUCLEOTIDE SEQUENCE</scope>
    <source>
        <strain evidence="2">MPL-01</strain>
    </source>
</reference>
<protein>
    <submittedName>
        <fullName evidence="2">Uncharacterized protein</fullName>
    </submittedName>
</protein>
<gene>
    <name evidence="2" type="ORF">ONZ51_g9816</name>
</gene>
<feature type="coiled-coil region" evidence="1">
    <location>
        <begin position="278"/>
        <end position="305"/>
    </location>
</feature>
<comment type="caution">
    <text evidence="2">The sequence shown here is derived from an EMBL/GenBank/DDBJ whole genome shotgun (WGS) entry which is preliminary data.</text>
</comment>
<accession>A0AAD7TMH4</accession>
<evidence type="ECO:0000313" key="3">
    <source>
        <dbReference type="Proteomes" id="UP001215151"/>
    </source>
</evidence>